<name>A0A815HX27_9BILA</name>
<evidence type="ECO:0000313" key="3">
    <source>
        <dbReference type="EMBL" id="CAF4236846.1"/>
    </source>
</evidence>
<dbReference type="InterPro" id="IPR002575">
    <property type="entry name" value="Aminoglycoside_PTrfase"/>
</dbReference>
<dbReference type="Pfam" id="PF01636">
    <property type="entry name" value="APH"/>
    <property type="match status" value="1"/>
</dbReference>
<comment type="caution">
    <text evidence="2">The sequence shown here is derived from an EMBL/GenBank/DDBJ whole genome shotgun (WGS) entry which is preliminary data.</text>
</comment>
<protein>
    <recommendedName>
        <fullName evidence="1">Aminoglycoside phosphotransferase domain-containing protein</fullName>
    </recommendedName>
</protein>
<accession>A0A815HX27</accession>
<dbReference type="PANTHER" id="PTHR21310">
    <property type="entry name" value="AMINOGLYCOSIDE PHOSPHOTRANSFERASE-RELATED-RELATED"/>
    <property type="match status" value="1"/>
</dbReference>
<reference evidence="2" key="1">
    <citation type="submission" date="2021-02" db="EMBL/GenBank/DDBJ databases">
        <authorList>
            <person name="Nowell W R."/>
        </authorList>
    </citation>
    <scope>NUCLEOTIDE SEQUENCE</scope>
</reference>
<dbReference type="EMBL" id="CAJOBC010069213">
    <property type="protein sequence ID" value="CAF4236846.1"/>
    <property type="molecule type" value="Genomic_DNA"/>
</dbReference>
<dbReference type="InterPro" id="IPR011009">
    <property type="entry name" value="Kinase-like_dom_sf"/>
</dbReference>
<dbReference type="Proteomes" id="UP000681722">
    <property type="component" value="Unassembled WGS sequence"/>
</dbReference>
<dbReference type="InterPro" id="IPR051678">
    <property type="entry name" value="AGP_Transferase"/>
</dbReference>
<dbReference type="Proteomes" id="UP000663829">
    <property type="component" value="Unassembled WGS sequence"/>
</dbReference>
<dbReference type="SUPFAM" id="SSF56112">
    <property type="entry name" value="Protein kinase-like (PK-like)"/>
    <property type="match status" value="1"/>
</dbReference>
<keyword evidence="4" id="KW-1185">Reference proteome</keyword>
<evidence type="ECO:0000259" key="1">
    <source>
        <dbReference type="Pfam" id="PF01636"/>
    </source>
</evidence>
<dbReference type="EMBL" id="CAJNOQ010015340">
    <property type="protein sequence ID" value="CAF1359647.1"/>
    <property type="molecule type" value="Genomic_DNA"/>
</dbReference>
<proteinExistence type="predicted"/>
<gene>
    <name evidence="2" type="ORF">GPM918_LOCUS31316</name>
    <name evidence="3" type="ORF">SRO942_LOCUS31956</name>
</gene>
<dbReference type="AlphaFoldDB" id="A0A815HX27"/>
<evidence type="ECO:0000313" key="4">
    <source>
        <dbReference type="Proteomes" id="UP000663829"/>
    </source>
</evidence>
<feature type="domain" description="Aminoglycoside phosphotransferase" evidence="1">
    <location>
        <begin position="112"/>
        <end position="275"/>
    </location>
</feature>
<dbReference type="OrthoDB" id="9983621at2759"/>
<dbReference type="PANTHER" id="PTHR21310:SF15">
    <property type="entry name" value="AMINOGLYCOSIDE PHOSPHOTRANSFERASE DOMAIN-CONTAINING PROTEIN"/>
    <property type="match status" value="1"/>
</dbReference>
<evidence type="ECO:0000313" key="2">
    <source>
        <dbReference type="EMBL" id="CAF1359647.1"/>
    </source>
</evidence>
<organism evidence="2 4">
    <name type="scientific">Didymodactylos carnosus</name>
    <dbReference type="NCBI Taxonomy" id="1234261"/>
    <lineage>
        <taxon>Eukaryota</taxon>
        <taxon>Metazoa</taxon>
        <taxon>Spiralia</taxon>
        <taxon>Gnathifera</taxon>
        <taxon>Rotifera</taxon>
        <taxon>Eurotatoria</taxon>
        <taxon>Bdelloidea</taxon>
        <taxon>Philodinida</taxon>
        <taxon>Philodinidae</taxon>
        <taxon>Didymodactylos</taxon>
    </lineage>
</organism>
<dbReference type="Gene3D" id="3.90.1200.10">
    <property type="match status" value="1"/>
</dbReference>
<sequence>MITDDDIQKIVFFHYPNEKILNILFPSKLGCDNLIYLIKFETGKIIVLRQPLKINSSIASSTLSFQLNSNGSMPYYPMHRVEHQAWILDLLNSHKRIKHFVPELLILNPSKNYLIESYIPGIDLDVNHELISFEICKELGEYLCALHSIEMQQFGYMGEHKGTGVYLSWYQMFELDFNNLVLKQPAFLDNEQYEQIKQIYLSIKTYLIEFNRSVLIHGDIAGDNVRISSSLNGHLNGIIDYGDCLCGDGLYDLGRLLVFVRGEWKYIDDIAHGYKRQETKKWTKNEKKCIQFYACYFALWMEVDNVIMERLLKPIQE</sequence>